<dbReference type="EMBL" id="LAZR01000211">
    <property type="protein sequence ID" value="KKN81746.1"/>
    <property type="molecule type" value="Genomic_DNA"/>
</dbReference>
<organism evidence="1">
    <name type="scientific">marine sediment metagenome</name>
    <dbReference type="NCBI Taxonomy" id="412755"/>
    <lineage>
        <taxon>unclassified sequences</taxon>
        <taxon>metagenomes</taxon>
        <taxon>ecological metagenomes</taxon>
    </lineage>
</organism>
<dbReference type="AlphaFoldDB" id="A0A0F9W7T9"/>
<name>A0A0F9W7T9_9ZZZZ</name>
<comment type="caution">
    <text evidence="1">The sequence shown here is derived from an EMBL/GenBank/DDBJ whole genome shotgun (WGS) entry which is preliminary data.</text>
</comment>
<sequence length="122" mass="14067">MSDTPMTDKTMREKITEHLRILVAREFAQYEGLIHKEQTMTETRGRVSGNIIGAIDAILAIPEIKEGQELREKRDRLVELANTQVKPALRADQLSSDDYRRGYRQGQYEMESAGFRRVKEKG</sequence>
<gene>
    <name evidence="1" type="ORF">LCGC14_0316580</name>
</gene>
<protein>
    <submittedName>
        <fullName evidence="1">Uncharacterized protein</fullName>
    </submittedName>
</protein>
<evidence type="ECO:0000313" key="1">
    <source>
        <dbReference type="EMBL" id="KKN81746.1"/>
    </source>
</evidence>
<reference evidence="1" key="1">
    <citation type="journal article" date="2015" name="Nature">
        <title>Complex archaea that bridge the gap between prokaryotes and eukaryotes.</title>
        <authorList>
            <person name="Spang A."/>
            <person name="Saw J.H."/>
            <person name="Jorgensen S.L."/>
            <person name="Zaremba-Niedzwiedzka K."/>
            <person name="Martijn J."/>
            <person name="Lind A.E."/>
            <person name="van Eijk R."/>
            <person name="Schleper C."/>
            <person name="Guy L."/>
            <person name="Ettema T.J."/>
        </authorList>
    </citation>
    <scope>NUCLEOTIDE SEQUENCE</scope>
</reference>
<accession>A0A0F9W7T9</accession>
<proteinExistence type="predicted"/>